<feature type="domain" description="PKD" evidence="1">
    <location>
        <begin position="618"/>
        <end position="639"/>
    </location>
</feature>
<organism evidence="3 4">
    <name type="scientific">Candidatus Aphodosoma intestinipullorum</name>
    <dbReference type="NCBI Taxonomy" id="2840674"/>
    <lineage>
        <taxon>Bacteria</taxon>
        <taxon>Pseudomonadati</taxon>
        <taxon>Bacteroidota</taxon>
        <taxon>Bacteroidia</taxon>
        <taxon>Bacteroidales</taxon>
        <taxon>Candidatus Aphodosoma</taxon>
    </lineage>
</organism>
<reference evidence="3" key="1">
    <citation type="submission" date="2020-10" db="EMBL/GenBank/DDBJ databases">
        <authorList>
            <person name="Gilroy R."/>
        </authorList>
    </citation>
    <scope>NUCLEOTIDE SEQUENCE</scope>
    <source>
        <strain evidence="3">3924</strain>
    </source>
</reference>
<dbReference type="InterPro" id="IPR035986">
    <property type="entry name" value="PKD_dom_sf"/>
</dbReference>
<name>A0A940IES5_9BACT</name>
<dbReference type="InterPro" id="IPR013783">
    <property type="entry name" value="Ig-like_fold"/>
</dbReference>
<evidence type="ECO:0000313" key="4">
    <source>
        <dbReference type="Proteomes" id="UP000712007"/>
    </source>
</evidence>
<sequence>MKNHITIRMAIIAIAFTLYGHTYADNKYECDFEDVNEHSAWTLNPGNQGPKCANIWHIGTGEKNGGDYGIYISSDGGTSAVYALNADFTVAYRTLTLDAGTYELSFDYMCGGNINDVLYVGWIPATEPTNCHSQGLRPNWVDTCALRFTDNRQKLYDTDWTSTYCTITSDGTPHKLVLMWNNGEGGVNNQSAAIDNINVIPEGACDRPRKVQFATNGEYVSVTWEGSADSYDFRLRRQGDTAWVEHREYTGNSVTVNGFGEGVYDVYIRSNCGEFHSAWVSKKQFVFYTGTRCIDYMDLEGEHCQCYFGDFLHPDKYPGIIDAGYESIGSRHTLHYDKDETDPRTANRLRTVPKDEIASVRIGNWDVGSEAEMIEYDYPVDLENTAVLLLQYAVVLQDPNHVMENNPRFTLRVIDEEGYDLSEYGCATADFIPGTNTDDDTWETIDSLVWRDWSTMGVNLAEYQGQTLKIQLTSKDCSQSAHFGYAYFALGCSDGQIRALSCGTGDENKFEAPPGFRYRWYRDGTPDVTYSTRQQIAVPQPDTATYWCECIQLTNDNCYFTVSAKAIPRFPHPDMSAESAVERCQNVVRFTNHSSVILVNPLSGDTTYTDEICDSVHWDFGDGTTCGEWEPVHTFPSEGGTYTVTLWAKLADCEEARTFEISLPQLDRLGDTINATTCYGTPYEFGGNFLFSEGQYFDTVVSQTTGCDSIVTLNLTVHDKYEKYTKDTICSADTPYIFGTQTLYETGSYTEVFKSKWGCDSIVHLDLLVNESLIITLGTENVSVCADDSAIVIPYTLSSGIVTSYDMSVDKPGAEELNIVDGKPEDGSLVIPIPPTIMPDRYTATFRFENMECGDEEKSVTLDINYPDTIIVQRWNDVLGLRNSAYNGGYDFVVYQWYKDGMPLTGEVSANLYQPDGLDTEAQYHVQLTRADGSVANTCPVTPEKFAEIEVFPTVTFTGGNISVKSSAAGVTRIWSVTGQLVSVTKITTGVNIVESPGTEGTYIVETTLADGTRSAEKIIVKRQM</sequence>
<dbReference type="PROSITE" id="PS50835">
    <property type="entry name" value="IG_LIKE"/>
    <property type="match status" value="1"/>
</dbReference>
<feature type="domain" description="Ig-like" evidence="2">
    <location>
        <begin position="494"/>
        <end position="548"/>
    </location>
</feature>
<gene>
    <name evidence="3" type="ORF">IAC51_05015</name>
</gene>
<dbReference type="InterPro" id="IPR000601">
    <property type="entry name" value="PKD_dom"/>
</dbReference>
<reference evidence="3" key="2">
    <citation type="journal article" date="2021" name="PeerJ">
        <title>Extensive microbial diversity within the chicken gut microbiome revealed by metagenomics and culture.</title>
        <authorList>
            <person name="Gilroy R."/>
            <person name="Ravi A."/>
            <person name="Getino M."/>
            <person name="Pursley I."/>
            <person name="Horton D.L."/>
            <person name="Alikhan N.F."/>
            <person name="Baker D."/>
            <person name="Gharbi K."/>
            <person name="Hall N."/>
            <person name="Watson M."/>
            <person name="Adriaenssens E.M."/>
            <person name="Foster-Nyarko E."/>
            <person name="Jarju S."/>
            <person name="Secka A."/>
            <person name="Antonio M."/>
            <person name="Oren A."/>
            <person name="Chaudhuri R.R."/>
            <person name="La Ragione R."/>
            <person name="Hildebrand F."/>
            <person name="Pallen M.J."/>
        </authorList>
    </citation>
    <scope>NUCLEOTIDE SEQUENCE</scope>
    <source>
        <strain evidence="3">3924</strain>
    </source>
</reference>
<comment type="caution">
    <text evidence="3">The sequence shown here is derived from an EMBL/GenBank/DDBJ whole genome shotgun (WGS) entry which is preliminary data.</text>
</comment>
<dbReference type="AlphaFoldDB" id="A0A940IES5"/>
<protein>
    <recommendedName>
        <fullName evidence="5">PKD domain-containing protein</fullName>
    </recommendedName>
</protein>
<evidence type="ECO:0000313" key="3">
    <source>
        <dbReference type="EMBL" id="MBO8439995.1"/>
    </source>
</evidence>
<proteinExistence type="predicted"/>
<dbReference type="Proteomes" id="UP000712007">
    <property type="component" value="Unassembled WGS sequence"/>
</dbReference>
<evidence type="ECO:0008006" key="5">
    <source>
        <dbReference type="Google" id="ProtNLM"/>
    </source>
</evidence>
<dbReference type="PROSITE" id="PS50093">
    <property type="entry name" value="PKD"/>
    <property type="match status" value="1"/>
</dbReference>
<evidence type="ECO:0000259" key="2">
    <source>
        <dbReference type="PROSITE" id="PS50835"/>
    </source>
</evidence>
<dbReference type="CDD" id="cd00146">
    <property type="entry name" value="PKD"/>
    <property type="match status" value="1"/>
</dbReference>
<accession>A0A940IES5</accession>
<dbReference type="SUPFAM" id="SSF49299">
    <property type="entry name" value="PKD domain"/>
    <property type="match status" value="1"/>
</dbReference>
<dbReference type="EMBL" id="JADIMV010000083">
    <property type="protein sequence ID" value="MBO8439995.1"/>
    <property type="molecule type" value="Genomic_DNA"/>
</dbReference>
<dbReference type="InterPro" id="IPR007110">
    <property type="entry name" value="Ig-like_dom"/>
</dbReference>
<dbReference type="Pfam" id="PF18911">
    <property type="entry name" value="PKD_4"/>
    <property type="match status" value="1"/>
</dbReference>
<dbReference type="Gene3D" id="2.60.40.10">
    <property type="entry name" value="Immunoglobulins"/>
    <property type="match status" value="1"/>
</dbReference>
<evidence type="ECO:0000259" key="1">
    <source>
        <dbReference type="PROSITE" id="PS50093"/>
    </source>
</evidence>